<evidence type="ECO:0000256" key="5">
    <source>
        <dbReference type="SAM" id="Phobius"/>
    </source>
</evidence>
<feature type="transmembrane region" description="Helical" evidence="5">
    <location>
        <begin position="21"/>
        <end position="38"/>
    </location>
</feature>
<feature type="transmembrane region" description="Helical" evidence="5">
    <location>
        <begin position="44"/>
        <end position="62"/>
    </location>
</feature>
<proteinExistence type="predicted"/>
<dbReference type="PANTHER" id="PTHR24064">
    <property type="entry name" value="SOLUTE CARRIER FAMILY 22 MEMBER"/>
    <property type="match status" value="1"/>
</dbReference>
<dbReference type="OrthoDB" id="6431692at2759"/>
<evidence type="ECO:0000313" key="7">
    <source>
        <dbReference type="Proteomes" id="UP000499080"/>
    </source>
</evidence>
<keyword evidence="4 5" id="KW-0472">Membrane</keyword>
<dbReference type="Proteomes" id="UP000499080">
    <property type="component" value="Unassembled WGS sequence"/>
</dbReference>
<evidence type="ECO:0000256" key="1">
    <source>
        <dbReference type="ARBA" id="ARBA00004141"/>
    </source>
</evidence>
<dbReference type="Pfam" id="PF00083">
    <property type="entry name" value="Sugar_tr"/>
    <property type="match status" value="1"/>
</dbReference>
<sequence>MHKKITVLELVGPSKRGLANAVPNLSWAVGLSILPLIAYLSRYWVTLGFTCTSIAVLMFGYWKFLPESPRWLVSHEKYEEAADSLMMIAKTNGKKVDRQDILMKIKVRFCHKKSFKDYKKCFPYTRNDLILTASFNE</sequence>
<accession>A0A4Y2QYU3</accession>
<evidence type="ECO:0000256" key="4">
    <source>
        <dbReference type="ARBA" id="ARBA00023136"/>
    </source>
</evidence>
<dbReference type="SUPFAM" id="SSF103473">
    <property type="entry name" value="MFS general substrate transporter"/>
    <property type="match status" value="1"/>
</dbReference>
<dbReference type="GO" id="GO:0022857">
    <property type="term" value="F:transmembrane transporter activity"/>
    <property type="evidence" value="ECO:0007669"/>
    <property type="project" value="InterPro"/>
</dbReference>
<dbReference type="EMBL" id="BGPR01015176">
    <property type="protein sequence ID" value="GBN68285.1"/>
    <property type="molecule type" value="Genomic_DNA"/>
</dbReference>
<comment type="caution">
    <text evidence="6">The sequence shown here is derived from an EMBL/GenBank/DDBJ whole genome shotgun (WGS) entry which is preliminary data.</text>
</comment>
<evidence type="ECO:0008006" key="8">
    <source>
        <dbReference type="Google" id="ProtNLM"/>
    </source>
</evidence>
<evidence type="ECO:0000256" key="3">
    <source>
        <dbReference type="ARBA" id="ARBA00022989"/>
    </source>
</evidence>
<organism evidence="6 7">
    <name type="scientific">Araneus ventricosus</name>
    <name type="common">Orbweaver spider</name>
    <name type="synonym">Epeira ventricosa</name>
    <dbReference type="NCBI Taxonomy" id="182803"/>
    <lineage>
        <taxon>Eukaryota</taxon>
        <taxon>Metazoa</taxon>
        <taxon>Ecdysozoa</taxon>
        <taxon>Arthropoda</taxon>
        <taxon>Chelicerata</taxon>
        <taxon>Arachnida</taxon>
        <taxon>Araneae</taxon>
        <taxon>Araneomorphae</taxon>
        <taxon>Entelegynae</taxon>
        <taxon>Araneoidea</taxon>
        <taxon>Araneidae</taxon>
        <taxon>Araneus</taxon>
    </lineage>
</organism>
<gene>
    <name evidence="6" type="ORF">AVEN_98483_1</name>
</gene>
<evidence type="ECO:0000313" key="6">
    <source>
        <dbReference type="EMBL" id="GBN68285.1"/>
    </source>
</evidence>
<dbReference type="GO" id="GO:0016020">
    <property type="term" value="C:membrane"/>
    <property type="evidence" value="ECO:0007669"/>
    <property type="project" value="UniProtKB-SubCell"/>
</dbReference>
<dbReference type="InterPro" id="IPR036259">
    <property type="entry name" value="MFS_trans_sf"/>
</dbReference>
<dbReference type="Gene3D" id="1.20.1250.20">
    <property type="entry name" value="MFS general substrate transporter like domains"/>
    <property type="match status" value="1"/>
</dbReference>
<dbReference type="InterPro" id="IPR005828">
    <property type="entry name" value="MFS_sugar_transport-like"/>
</dbReference>
<name>A0A4Y2QYU3_ARAVE</name>
<keyword evidence="7" id="KW-1185">Reference proteome</keyword>
<keyword evidence="2 5" id="KW-0812">Transmembrane</keyword>
<dbReference type="AlphaFoldDB" id="A0A4Y2QYU3"/>
<keyword evidence="3 5" id="KW-1133">Transmembrane helix</keyword>
<evidence type="ECO:0000256" key="2">
    <source>
        <dbReference type="ARBA" id="ARBA00022692"/>
    </source>
</evidence>
<reference evidence="6 7" key="1">
    <citation type="journal article" date="2019" name="Sci. Rep.">
        <title>Orb-weaving spider Araneus ventricosus genome elucidates the spidroin gene catalogue.</title>
        <authorList>
            <person name="Kono N."/>
            <person name="Nakamura H."/>
            <person name="Ohtoshi R."/>
            <person name="Moran D.A.P."/>
            <person name="Shinohara A."/>
            <person name="Yoshida Y."/>
            <person name="Fujiwara M."/>
            <person name="Mori M."/>
            <person name="Tomita M."/>
            <person name="Arakawa K."/>
        </authorList>
    </citation>
    <scope>NUCLEOTIDE SEQUENCE [LARGE SCALE GENOMIC DNA]</scope>
</reference>
<comment type="subcellular location">
    <subcellularLocation>
        <location evidence="1">Membrane</location>
        <topology evidence="1">Multi-pass membrane protein</topology>
    </subcellularLocation>
</comment>
<protein>
    <recommendedName>
        <fullName evidence="8">Carcinine transporter</fullName>
    </recommendedName>
</protein>